<evidence type="ECO:0000313" key="3">
    <source>
        <dbReference type="Proteomes" id="UP001300745"/>
    </source>
</evidence>
<protein>
    <submittedName>
        <fullName evidence="2">SHOCT domain-containing protein</fullName>
    </submittedName>
</protein>
<dbReference type="Proteomes" id="UP001300745">
    <property type="component" value="Unassembled WGS sequence"/>
</dbReference>
<evidence type="ECO:0000256" key="1">
    <source>
        <dbReference type="SAM" id="Phobius"/>
    </source>
</evidence>
<keyword evidence="1" id="KW-1133">Transmembrane helix</keyword>
<feature type="transmembrane region" description="Helical" evidence="1">
    <location>
        <begin position="23"/>
        <end position="48"/>
    </location>
</feature>
<proteinExistence type="predicted"/>
<reference evidence="2 3" key="1">
    <citation type="submission" date="2022-11" db="EMBL/GenBank/DDBJ databases">
        <title>Mycobacterium sp. nov.</title>
        <authorList>
            <person name="Papic B."/>
            <person name="Spicic S."/>
            <person name="Duvnjak S."/>
        </authorList>
    </citation>
    <scope>NUCLEOTIDE SEQUENCE [LARGE SCALE GENOMIC DNA]</scope>
    <source>
        <strain evidence="2 3">CVI_P4</strain>
    </source>
</reference>
<name>A0ABT3SLN3_9MYCO</name>
<keyword evidence="3" id="KW-1185">Reference proteome</keyword>
<accession>A0ABT3SLN3</accession>
<keyword evidence="1" id="KW-0472">Membrane</keyword>
<evidence type="ECO:0000313" key="2">
    <source>
        <dbReference type="EMBL" id="MCX2940426.1"/>
    </source>
</evidence>
<dbReference type="RefSeq" id="WP_266000247.1">
    <property type="nucleotide sequence ID" value="NZ_JAPJDN010000039.1"/>
</dbReference>
<organism evidence="2 3">
    <name type="scientific">Mycobacterium pinniadriaticum</name>
    <dbReference type="NCBI Taxonomy" id="2994102"/>
    <lineage>
        <taxon>Bacteria</taxon>
        <taxon>Bacillati</taxon>
        <taxon>Actinomycetota</taxon>
        <taxon>Actinomycetes</taxon>
        <taxon>Mycobacteriales</taxon>
        <taxon>Mycobacteriaceae</taxon>
        <taxon>Mycobacterium</taxon>
    </lineage>
</organism>
<dbReference type="EMBL" id="JAPJDO010000039">
    <property type="protein sequence ID" value="MCX2940426.1"/>
    <property type="molecule type" value="Genomic_DNA"/>
</dbReference>
<keyword evidence="1" id="KW-0812">Transmembrane</keyword>
<gene>
    <name evidence="2" type="ORF">ORI27_27405</name>
</gene>
<comment type="caution">
    <text evidence="2">The sequence shown here is derived from an EMBL/GenBank/DDBJ whole genome shotgun (WGS) entry which is preliminary data.</text>
</comment>
<sequence length="97" mass="10905">MCWGNNGWGHGWMWNGYGNGVGWFGWVITAIVLTLVFAAVITAIVVAIRYLTGGGQHNSGHQPRTRTAEDLLADRFARGEIDEDDYRRRMTALSEHR</sequence>